<dbReference type="Gene3D" id="3.40.50.720">
    <property type="entry name" value="NAD(P)-binding Rossmann-like Domain"/>
    <property type="match status" value="1"/>
</dbReference>
<dbReference type="Gene3D" id="3.30.360.10">
    <property type="entry name" value="Dihydrodipicolinate Reductase, domain 2"/>
    <property type="match status" value="1"/>
</dbReference>
<comment type="caution">
    <text evidence="4">The sequence shown here is derived from an EMBL/GenBank/DDBJ whole genome shotgun (WGS) entry which is preliminary data.</text>
</comment>
<feature type="compositionally biased region" description="Low complexity" evidence="1">
    <location>
        <begin position="473"/>
        <end position="482"/>
    </location>
</feature>
<name>A0AAW1RGN7_9CHLO</name>
<dbReference type="SUPFAM" id="SSF55347">
    <property type="entry name" value="Glyceraldehyde-3-phosphate dehydrogenase-like, C-terminal domain"/>
    <property type="match status" value="1"/>
</dbReference>
<dbReference type="SUPFAM" id="SSF51735">
    <property type="entry name" value="NAD(P)-binding Rossmann-fold domains"/>
    <property type="match status" value="1"/>
</dbReference>
<dbReference type="Pfam" id="PF08635">
    <property type="entry name" value="ox_reductase_C"/>
    <property type="match status" value="1"/>
</dbReference>
<evidence type="ECO:0000313" key="4">
    <source>
        <dbReference type="EMBL" id="KAK9832927.1"/>
    </source>
</evidence>
<dbReference type="InterPro" id="IPR013944">
    <property type="entry name" value="OxRdtase_put_C"/>
</dbReference>
<dbReference type="Pfam" id="PF01408">
    <property type="entry name" value="GFO_IDH_MocA"/>
    <property type="match status" value="1"/>
</dbReference>
<dbReference type="InterPro" id="IPR052515">
    <property type="entry name" value="Gfo/Idh/MocA_Oxidoreductase"/>
</dbReference>
<protein>
    <submittedName>
        <fullName evidence="4">Uncharacterized protein</fullName>
    </submittedName>
</protein>
<dbReference type="EMBL" id="JALJOS010000011">
    <property type="protein sequence ID" value="KAK9832927.1"/>
    <property type="molecule type" value="Genomic_DNA"/>
</dbReference>
<feature type="region of interest" description="Disordered" evidence="1">
    <location>
        <begin position="458"/>
        <end position="509"/>
    </location>
</feature>
<accession>A0AAW1RGN7</accession>
<reference evidence="4 5" key="1">
    <citation type="journal article" date="2024" name="Nat. Commun.">
        <title>Phylogenomics reveals the evolutionary origins of lichenization in chlorophyte algae.</title>
        <authorList>
            <person name="Puginier C."/>
            <person name="Libourel C."/>
            <person name="Otte J."/>
            <person name="Skaloud P."/>
            <person name="Haon M."/>
            <person name="Grisel S."/>
            <person name="Petersen M."/>
            <person name="Berrin J.G."/>
            <person name="Delaux P.M."/>
            <person name="Dal Grande F."/>
            <person name="Keller J."/>
        </authorList>
    </citation>
    <scope>NUCLEOTIDE SEQUENCE [LARGE SCALE GENOMIC DNA]</scope>
    <source>
        <strain evidence="4 5">SAG 2145</strain>
    </source>
</reference>
<dbReference type="AlphaFoldDB" id="A0AAW1RGN7"/>
<dbReference type="Proteomes" id="UP001438707">
    <property type="component" value="Unassembled WGS sequence"/>
</dbReference>
<keyword evidence="5" id="KW-1185">Reference proteome</keyword>
<dbReference type="InterPro" id="IPR000683">
    <property type="entry name" value="Gfo/Idh/MocA-like_OxRdtase_N"/>
</dbReference>
<feature type="domain" description="Gfo/Idh/MocA-like oxidoreductase N-terminal" evidence="2">
    <location>
        <begin position="94"/>
        <end position="176"/>
    </location>
</feature>
<gene>
    <name evidence="4" type="ORF">WJX74_001899</name>
</gene>
<dbReference type="GO" id="GO:0000166">
    <property type="term" value="F:nucleotide binding"/>
    <property type="evidence" value="ECO:0007669"/>
    <property type="project" value="InterPro"/>
</dbReference>
<evidence type="ECO:0000259" key="2">
    <source>
        <dbReference type="Pfam" id="PF01408"/>
    </source>
</evidence>
<proteinExistence type="predicted"/>
<dbReference type="PANTHER" id="PTHR43249">
    <property type="entry name" value="UDP-N-ACETYL-2-AMINO-2-DEOXY-D-GLUCURONATE OXIDASE"/>
    <property type="match status" value="1"/>
</dbReference>
<evidence type="ECO:0000256" key="1">
    <source>
        <dbReference type="SAM" id="MobiDB-lite"/>
    </source>
</evidence>
<evidence type="ECO:0000313" key="5">
    <source>
        <dbReference type="Proteomes" id="UP001438707"/>
    </source>
</evidence>
<feature type="compositionally biased region" description="Pro residues" evidence="1">
    <location>
        <begin position="459"/>
        <end position="472"/>
    </location>
</feature>
<dbReference type="PANTHER" id="PTHR43249:SF1">
    <property type="entry name" value="D-GLUCOSIDE 3-DEHYDROGENASE"/>
    <property type="match status" value="1"/>
</dbReference>
<sequence>MDAAGVALIDISIGTPESGANFCERVAYWLWTPERRLRTFIASKGLAGGINFGTAAGCWNHARHLERFPNVSFSAVCDLNFDLAQQRIENKKNGGEFSHKWEGCKAFRTHRDMLNSDDRPDAVIIGTPPATRGALQIPGGPVELDMAEAGIHMFMEKPVSVRPVDEVAELSARLDDYHQKNGVITGVGYMLRYSAGVDMAKKLLAKVGAQPIAVLGRMSIGYSFLQTPFWWDKERSGGPIVEQATHFVDLMRYLCGELVPDSVQAKAIGPNMMLSDMPAAPLAEHTIPMEKRVNRATTAQFVFESGCIGSLFHSACLEGARFSAELDIQADGVHIVIGNPYHMPFLKMRSSRREDYEEVEINKQGEAMYDAAFGTFLQAIREKDPKILRSSFADALKTYEATRWIADASQPTPQSAWNAPAPWVTRAQPSWTNAAAEVIQEAKEQQPEQVDIQTVLPTPAAPQPTTVPPTMPYTPGQPAWQPQAPPLILPQQRAASSSAHSTSEDTNEQ</sequence>
<organism evidence="4 5">
    <name type="scientific">Apatococcus lobatus</name>
    <dbReference type="NCBI Taxonomy" id="904363"/>
    <lineage>
        <taxon>Eukaryota</taxon>
        <taxon>Viridiplantae</taxon>
        <taxon>Chlorophyta</taxon>
        <taxon>core chlorophytes</taxon>
        <taxon>Trebouxiophyceae</taxon>
        <taxon>Chlorellales</taxon>
        <taxon>Chlorellaceae</taxon>
        <taxon>Apatococcus</taxon>
    </lineage>
</organism>
<dbReference type="InterPro" id="IPR036291">
    <property type="entry name" value="NAD(P)-bd_dom_sf"/>
</dbReference>
<feature type="domain" description="Oxidoreductase putative C-terminal" evidence="3">
    <location>
        <begin position="192"/>
        <end position="332"/>
    </location>
</feature>
<evidence type="ECO:0000259" key="3">
    <source>
        <dbReference type="Pfam" id="PF08635"/>
    </source>
</evidence>